<accession>A0ABQ1ISZ4</accession>
<dbReference type="SUPFAM" id="SSF50621">
    <property type="entry name" value="Alanine racemase C-terminal domain-like"/>
    <property type="match status" value="1"/>
</dbReference>
<evidence type="ECO:0000256" key="5">
    <source>
        <dbReference type="ARBA" id="ARBA00022898"/>
    </source>
</evidence>
<dbReference type="SUPFAM" id="SSF51419">
    <property type="entry name" value="PLP-binding barrel"/>
    <property type="match status" value="1"/>
</dbReference>
<dbReference type="InterPro" id="IPR029066">
    <property type="entry name" value="PLP-binding_barrel"/>
</dbReference>
<dbReference type="PROSITE" id="PS00395">
    <property type="entry name" value="ALANINE_RACEMASE"/>
    <property type="match status" value="1"/>
</dbReference>
<protein>
    <recommendedName>
        <fullName evidence="4 7">Alanine racemase</fullName>
        <ecNumber evidence="4 7">5.1.1.1</ecNumber>
    </recommendedName>
</protein>
<dbReference type="PANTHER" id="PTHR30511">
    <property type="entry name" value="ALANINE RACEMASE"/>
    <property type="match status" value="1"/>
</dbReference>
<feature type="binding site" evidence="7">
    <location>
        <position position="144"/>
    </location>
    <ligand>
        <name>substrate</name>
    </ligand>
</feature>
<dbReference type="InterPro" id="IPR011079">
    <property type="entry name" value="Ala_racemase_C"/>
</dbReference>
<gene>
    <name evidence="9" type="primary">alr</name>
    <name evidence="9" type="ORF">GCM10011505_34460</name>
</gene>
<comment type="caution">
    <text evidence="9">The sequence shown here is derived from an EMBL/GenBank/DDBJ whole genome shotgun (WGS) entry which is preliminary data.</text>
</comment>
<organism evidence="9 10">
    <name type="scientific">Tistrella bauzanensis</name>
    <dbReference type="NCBI Taxonomy" id="657419"/>
    <lineage>
        <taxon>Bacteria</taxon>
        <taxon>Pseudomonadati</taxon>
        <taxon>Pseudomonadota</taxon>
        <taxon>Alphaproteobacteria</taxon>
        <taxon>Geminicoccales</taxon>
        <taxon>Geminicoccaceae</taxon>
        <taxon>Tistrella</taxon>
    </lineage>
</organism>
<evidence type="ECO:0000256" key="7">
    <source>
        <dbReference type="HAMAP-Rule" id="MF_01201"/>
    </source>
</evidence>
<comment type="catalytic activity">
    <reaction evidence="1 7">
        <text>L-alanine = D-alanine</text>
        <dbReference type="Rhea" id="RHEA:20249"/>
        <dbReference type="ChEBI" id="CHEBI:57416"/>
        <dbReference type="ChEBI" id="CHEBI:57972"/>
        <dbReference type="EC" id="5.1.1.1"/>
    </reaction>
</comment>
<comment type="function">
    <text evidence="7">Catalyzes the interconversion of L-alanine and D-alanine. May also act on other amino acids.</text>
</comment>
<comment type="cofactor">
    <cofactor evidence="2 7">
        <name>pyridoxal 5'-phosphate</name>
        <dbReference type="ChEBI" id="CHEBI:597326"/>
    </cofactor>
</comment>
<dbReference type="Pfam" id="PF00842">
    <property type="entry name" value="Ala_racemase_C"/>
    <property type="match status" value="1"/>
</dbReference>
<keyword evidence="6 7" id="KW-0413">Isomerase</keyword>
<evidence type="ECO:0000313" key="10">
    <source>
        <dbReference type="Proteomes" id="UP000603352"/>
    </source>
</evidence>
<evidence type="ECO:0000256" key="2">
    <source>
        <dbReference type="ARBA" id="ARBA00001933"/>
    </source>
</evidence>
<dbReference type="PANTHER" id="PTHR30511:SF0">
    <property type="entry name" value="ALANINE RACEMASE, CATABOLIC-RELATED"/>
    <property type="match status" value="1"/>
</dbReference>
<reference evidence="10" key="1">
    <citation type="journal article" date="2019" name="Int. J. Syst. Evol. Microbiol.">
        <title>The Global Catalogue of Microorganisms (GCM) 10K type strain sequencing project: providing services to taxonomists for standard genome sequencing and annotation.</title>
        <authorList>
            <consortium name="The Broad Institute Genomics Platform"/>
            <consortium name="The Broad Institute Genome Sequencing Center for Infectious Disease"/>
            <person name="Wu L."/>
            <person name="Ma J."/>
        </authorList>
    </citation>
    <scope>NUCLEOTIDE SEQUENCE [LARGE SCALE GENOMIC DNA]</scope>
    <source>
        <strain evidence="10">CGMCC 1.10188</strain>
    </source>
</reference>
<dbReference type="InterPro" id="IPR001608">
    <property type="entry name" value="Ala_racemase_N"/>
</dbReference>
<comment type="similarity">
    <text evidence="3 7">Belongs to the alanine racemase family.</text>
</comment>
<keyword evidence="5 7" id="KW-0663">Pyridoxal phosphate</keyword>
<dbReference type="EMBL" id="BMDZ01000045">
    <property type="protein sequence ID" value="GGB50503.1"/>
    <property type="molecule type" value="Genomic_DNA"/>
</dbReference>
<dbReference type="NCBIfam" id="TIGR00492">
    <property type="entry name" value="alr"/>
    <property type="match status" value="1"/>
</dbReference>
<dbReference type="EC" id="5.1.1.1" evidence="4 7"/>
<dbReference type="Gene3D" id="3.20.20.10">
    <property type="entry name" value="Alanine racemase"/>
    <property type="match status" value="1"/>
</dbReference>
<evidence type="ECO:0000313" key="9">
    <source>
        <dbReference type="EMBL" id="GGB50503.1"/>
    </source>
</evidence>
<evidence type="ECO:0000256" key="1">
    <source>
        <dbReference type="ARBA" id="ARBA00000316"/>
    </source>
</evidence>
<keyword evidence="10" id="KW-1185">Reference proteome</keyword>
<dbReference type="SMART" id="SM01005">
    <property type="entry name" value="Ala_racemase_C"/>
    <property type="match status" value="1"/>
</dbReference>
<evidence type="ECO:0000256" key="3">
    <source>
        <dbReference type="ARBA" id="ARBA00007880"/>
    </source>
</evidence>
<dbReference type="RefSeq" id="WP_188580096.1">
    <property type="nucleotide sequence ID" value="NZ_BMDZ01000045.1"/>
</dbReference>
<comment type="pathway">
    <text evidence="7">Amino-acid biosynthesis; D-alanine biosynthesis; D-alanine from L-alanine: step 1/1.</text>
</comment>
<dbReference type="Gene3D" id="2.40.37.10">
    <property type="entry name" value="Lyase, Ornithine Decarboxylase, Chain A, domain 1"/>
    <property type="match status" value="1"/>
</dbReference>
<feature type="modified residue" description="N6-(pyridoxal phosphate)lysine" evidence="7">
    <location>
        <position position="42"/>
    </location>
</feature>
<dbReference type="PRINTS" id="PR00992">
    <property type="entry name" value="ALARACEMASE"/>
</dbReference>
<feature type="domain" description="Alanine racemase C-terminal" evidence="8">
    <location>
        <begin position="245"/>
        <end position="371"/>
    </location>
</feature>
<evidence type="ECO:0000259" key="8">
    <source>
        <dbReference type="SMART" id="SM01005"/>
    </source>
</evidence>
<dbReference type="InterPro" id="IPR000821">
    <property type="entry name" value="Ala_racemase"/>
</dbReference>
<evidence type="ECO:0000256" key="6">
    <source>
        <dbReference type="ARBA" id="ARBA00023235"/>
    </source>
</evidence>
<proteinExistence type="inferred from homology"/>
<dbReference type="InterPro" id="IPR009006">
    <property type="entry name" value="Ala_racemase/Decarboxylase_C"/>
</dbReference>
<dbReference type="CDD" id="cd00430">
    <property type="entry name" value="PLPDE_III_AR"/>
    <property type="match status" value="1"/>
</dbReference>
<feature type="binding site" evidence="7">
    <location>
        <position position="314"/>
    </location>
    <ligand>
        <name>substrate</name>
    </ligand>
</feature>
<name>A0ABQ1ISZ4_9PROT</name>
<sequence length="392" mass="40497">MPSAPPPAWIEIDLDAVAANHALLTGLMRQHNPAAVVGGVIKADGYGLGAAGLAPALAAAGAPALFVAHLTEGAAVRHALTAAGHTTPVYVLNGITAGEVADALAFDLRPVLNSPADLACWTCQGAMAGHPLPAALHIDTGMNRLGFDEHDLTRLIDDPSVLDGVDIRLTMSHLACADQPDHPLNRVQRDRFRAAAAIVGRGRLSLVNSSGLFLGPGWGFDLGRPGLALYGANPVPGRPNPMRPVVTLKARLLQVRTVDSFESVGYGAAARARPGMQVATLAAGYADGWPWSTGGRGHVVIAGHAAPIVGRVSMDLLTVDVTALPDTLAHAGAVAELIGAHRDIDQLADEAGTISYDVLTRLGRRYARRLTGSAAGMSADAAAPLTEVDRTP</sequence>
<dbReference type="Pfam" id="PF01168">
    <property type="entry name" value="Ala_racemase_N"/>
    <property type="match status" value="1"/>
</dbReference>
<feature type="active site" description="Proton acceptor; specific for L-alanine" evidence="7">
    <location>
        <position position="266"/>
    </location>
</feature>
<evidence type="ECO:0000256" key="4">
    <source>
        <dbReference type="ARBA" id="ARBA00013089"/>
    </source>
</evidence>
<dbReference type="HAMAP" id="MF_01201">
    <property type="entry name" value="Ala_racemase"/>
    <property type="match status" value="1"/>
</dbReference>
<feature type="active site" description="Proton acceptor; specific for D-alanine" evidence="7">
    <location>
        <position position="42"/>
    </location>
</feature>
<dbReference type="Proteomes" id="UP000603352">
    <property type="component" value="Unassembled WGS sequence"/>
</dbReference>
<dbReference type="InterPro" id="IPR020622">
    <property type="entry name" value="Ala_racemase_pyridoxalP-BS"/>
</dbReference>